<evidence type="ECO:0000313" key="1">
    <source>
        <dbReference type="EMBL" id="UYP18570.1"/>
    </source>
</evidence>
<keyword evidence="2" id="KW-1185">Reference proteome</keyword>
<gene>
    <name evidence="1" type="ORF">OED52_18285</name>
</gene>
<dbReference type="EMBL" id="CP107551">
    <property type="protein sequence ID" value="UYP18570.1"/>
    <property type="molecule type" value="Genomic_DNA"/>
</dbReference>
<protein>
    <submittedName>
        <fullName evidence="1">Energy-coupling factor ABC transporter permease</fullName>
    </submittedName>
</protein>
<dbReference type="Proteomes" id="UP001156484">
    <property type="component" value="Chromosome"/>
</dbReference>
<organism evidence="1 2">
    <name type="scientific">Rhodococcus sacchari</name>
    <dbReference type="NCBI Taxonomy" id="2962047"/>
    <lineage>
        <taxon>Bacteria</taxon>
        <taxon>Bacillati</taxon>
        <taxon>Actinomycetota</taxon>
        <taxon>Actinomycetes</taxon>
        <taxon>Mycobacteriales</taxon>
        <taxon>Nocardiaceae</taxon>
        <taxon>Rhodococcus</taxon>
    </lineage>
</organism>
<name>A0ACD4DEQ9_9NOCA</name>
<accession>A0ACD4DEQ9</accession>
<proteinExistence type="predicted"/>
<reference evidence="1" key="1">
    <citation type="submission" date="2022-10" db="EMBL/GenBank/DDBJ databases">
        <title>Rhodococcus ferula Z13 complete genome.</title>
        <authorList>
            <person name="Long X."/>
            <person name="Zang M."/>
        </authorList>
    </citation>
    <scope>NUCLEOTIDE SEQUENCE</scope>
    <source>
        <strain evidence="1">Z13</strain>
    </source>
</reference>
<evidence type="ECO:0000313" key="2">
    <source>
        <dbReference type="Proteomes" id="UP001156484"/>
    </source>
</evidence>
<sequence length="372" mass="37525">MIGPSGTAGVDALALHMSDGLVDARASAWFFLIAVIGVGIAVWYARSDLDKRSVPTAALVTALVFALQVVDVPVLPDVSGHVVGAALAAILLGPFVGALAVTLVLVVQAFVFADGGLSALGSNVTNMVLIAVAAAFLTATALRALLEHRRVRSGALVLGPASFAAGFVSVLAAVTGFVVEYALGGSTAVPLSNIGFLYATHVPVGLVEGVVTAALVLAVARVSPESVYLTRMPVNPLDPDASPAPRPRPRSRGALFVGLGFTTLIVAGIVAPLAVDWPGALEVTTTRGCETGTLPGDITGECMAEDVEEHSLADGPLAGYAIDGRSGSTGIATVLGALGTFVLASVCFRALVARPVVTTPSRSDSPRTASAG</sequence>